<protein>
    <recommendedName>
        <fullName evidence="6">Aminotransferase</fullName>
        <ecNumber evidence="6">2.6.1.-</ecNumber>
    </recommendedName>
</protein>
<dbReference type="PANTHER" id="PTHR46383">
    <property type="entry name" value="ASPARTATE AMINOTRANSFERASE"/>
    <property type="match status" value="1"/>
</dbReference>
<dbReference type="Pfam" id="PF00155">
    <property type="entry name" value="Aminotran_1_2"/>
    <property type="match status" value="1"/>
</dbReference>
<keyword evidence="5" id="KW-0663">Pyridoxal phosphate</keyword>
<dbReference type="InterPro" id="IPR050596">
    <property type="entry name" value="AspAT/PAT-like"/>
</dbReference>
<dbReference type="PANTHER" id="PTHR46383:SF2">
    <property type="entry name" value="AMINOTRANSFERASE"/>
    <property type="match status" value="1"/>
</dbReference>
<dbReference type="KEGG" id="gbi:PG2T_08940"/>
<reference evidence="9" key="1">
    <citation type="submission" date="2016-03" db="EMBL/GenBank/DDBJ databases">
        <title>Complete genome sequence of Solimmundus cernigliae, representing a novel lineage of polycyclic aromatic hydrocarbon degraders within the Gammaproteobacteria.</title>
        <authorList>
            <person name="Singleton D.R."/>
            <person name="Dickey A.N."/>
            <person name="Scholl E.H."/>
            <person name="Wright F.A."/>
            <person name="Aitken M.D."/>
        </authorList>
    </citation>
    <scope>NUCLEOTIDE SEQUENCE [LARGE SCALE GENOMIC DNA]</scope>
    <source>
        <strain evidence="9">TR3.2</strain>
    </source>
</reference>
<dbReference type="NCBIfam" id="NF006514">
    <property type="entry name" value="PRK08960.1"/>
    <property type="match status" value="1"/>
</dbReference>
<proteinExistence type="inferred from homology"/>
<keyword evidence="3 6" id="KW-0032">Aminotransferase</keyword>
<evidence type="ECO:0000256" key="2">
    <source>
        <dbReference type="ARBA" id="ARBA00007441"/>
    </source>
</evidence>
<dbReference type="InterPro" id="IPR015421">
    <property type="entry name" value="PyrdxlP-dep_Trfase_major"/>
</dbReference>
<comment type="similarity">
    <text evidence="2 6">Belongs to the class-I pyridoxal-phosphate-dependent aminotransferase family.</text>
</comment>
<evidence type="ECO:0000313" key="9">
    <source>
        <dbReference type="Proteomes" id="UP000092952"/>
    </source>
</evidence>
<gene>
    <name evidence="8" type="ORF">PG2T_08940</name>
</gene>
<sequence length="388" mass="41854">MTDRFRPAARMAGIAPFHVMEVMGRAQAAAAAGRDIVHMEVGEPDFATAEPIVEAGIRALREGHTHYTLALGLPALREAIADFYRRRHGVAVEPRQVVVTVGASGALQLALWALIGPGDEVLLTDPGYPCNRHFVRLAGGVPVELPVSPDTGWQPTAAQIEAALTPRTRAVLLASPANPTGAVIDREELARIAALLRERRVALIADEIYHGLIYEADTCTALACDADAIVVNSFSKYFGMTGWRLGWAVVPEALLRPVEKLAQNLFIAPPTPAQHAALAAFEPATLALLDQRRDEFRARRDLLLPALRGLGFDIPVTPQGAFYIYAGCGRFADDSSALCLRLLDEAGVAATPGLDFGPHTARTHLRFAYTTSRERLGEAIDRLGRLLA</sequence>
<dbReference type="PROSITE" id="PS00105">
    <property type="entry name" value="AA_TRANSFER_CLASS_1"/>
    <property type="match status" value="1"/>
</dbReference>
<dbReference type="SUPFAM" id="SSF53383">
    <property type="entry name" value="PLP-dependent transferases"/>
    <property type="match status" value="1"/>
</dbReference>
<dbReference type="Proteomes" id="UP000092952">
    <property type="component" value="Chromosome"/>
</dbReference>
<dbReference type="OrthoDB" id="9803354at2"/>
<dbReference type="Gene3D" id="3.40.640.10">
    <property type="entry name" value="Type I PLP-dependent aspartate aminotransferase-like (Major domain)"/>
    <property type="match status" value="1"/>
</dbReference>
<dbReference type="InParanoid" id="A0A1B1YU93"/>
<evidence type="ECO:0000256" key="4">
    <source>
        <dbReference type="ARBA" id="ARBA00022679"/>
    </source>
</evidence>
<organism evidence="8 9">
    <name type="scientific">Immundisolibacter cernigliae</name>
    <dbReference type="NCBI Taxonomy" id="1810504"/>
    <lineage>
        <taxon>Bacteria</taxon>
        <taxon>Pseudomonadati</taxon>
        <taxon>Pseudomonadota</taxon>
        <taxon>Gammaproteobacteria</taxon>
        <taxon>Immundisolibacterales</taxon>
        <taxon>Immundisolibacteraceae</taxon>
        <taxon>Immundisolibacter</taxon>
    </lineage>
</organism>
<dbReference type="EC" id="2.6.1.-" evidence="6"/>
<dbReference type="CDD" id="cd00609">
    <property type="entry name" value="AAT_like"/>
    <property type="match status" value="1"/>
</dbReference>
<dbReference type="EMBL" id="CP014671">
    <property type="protein sequence ID" value="ANX04287.1"/>
    <property type="molecule type" value="Genomic_DNA"/>
</dbReference>
<dbReference type="InterPro" id="IPR004839">
    <property type="entry name" value="Aminotransferase_I/II_large"/>
</dbReference>
<dbReference type="GO" id="GO:0030170">
    <property type="term" value="F:pyridoxal phosphate binding"/>
    <property type="evidence" value="ECO:0007669"/>
    <property type="project" value="InterPro"/>
</dbReference>
<accession>A0A1B1YU93</accession>
<keyword evidence="4 6" id="KW-0808">Transferase</keyword>
<dbReference type="GO" id="GO:0006520">
    <property type="term" value="P:amino acid metabolic process"/>
    <property type="evidence" value="ECO:0007669"/>
    <property type="project" value="InterPro"/>
</dbReference>
<comment type="cofactor">
    <cofactor evidence="1 6">
        <name>pyridoxal 5'-phosphate</name>
        <dbReference type="ChEBI" id="CHEBI:597326"/>
    </cofactor>
</comment>
<evidence type="ECO:0000256" key="6">
    <source>
        <dbReference type="RuleBase" id="RU000481"/>
    </source>
</evidence>
<dbReference type="GO" id="GO:0008483">
    <property type="term" value="F:transaminase activity"/>
    <property type="evidence" value="ECO:0007669"/>
    <property type="project" value="UniProtKB-KW"/>
</dbReference>
<evidence type="ECO:0000256" key="1">
    <source>
        <dbReference type="ARBA" id="ARBA00001933"/>
    </source>
</evidence>
<dbReference type="InterPro" id="IPR015424">
    <property type="entry name" value="PyrdxlP-dep_Trfase"/>
</dbReference>
<dbReference type="InterPro" id="IPR004838">
    <property type="entry name" value="NHTrfase_class1_PyrdxlP-BS"/>
</dbReference>
<keyword evidence="9" id="KW-1185">Reference proteome</keyword>
<feature type="domain" description="Aminotransferase class I/classII large" evidence="7">
    <location>
        <begin position="35"/>
        <end position="383"/>
    </location>
</feature>
<dbReference type="PRINTS" id="PR00753">
    <property type="entry name" value="ACCSYNTHASE"/>
</dbReference>
<name>A0A1B1YU93_9GAMM</name>
<dbReference type="AlphaFoldDB" id="A0A1B1YU93"/>
<dbReference type="NCBIfam" id="NF005601">
    <property type="entry name" value="PRK07337.1"/>
    <property type="match status" value="1"/>
</dbReference>
<evidence type="ECO:0000259" key="7">
    <source>
        <dbReference type="Pfam" id="PF00155"/>
    </source>
</evidence>
<dbReference type="STRING" id="1810504.PG2T_08940"/>
<evidence type="ECO:0000256" key="5">
    <source>
        <dbReference type="ARBA" id="ARBA00022898"/>
    </source>
</evidence>
<evidence type="ECO:0000256" key="3">
    <source>
        <dbReference type="ARBA" id="ARBA00022576"/>
    </source>
</evidence>
<evidence type="ECO:0000313" key="8">
    <source>
        <dbReference type="EMBL" id="ANX04287.1"/>
    </source>
</evidence>